<evidence type="ECO:0000313" key="2">
    <source>
        <dbReference type="EMBL" id="PKI63425.1"/>
    </source>
</evidence>
<feature type="compositionally biased region" description="Basic and acidic residues" evidence="1">
    <location>
        <begin position="1"/>
        <end position="27"/>
    </location>
</feature>
<keyword evidence="3" id="KW-1185">Reference proteome</keyword>
<dbReference type="Proteomes" id="UP000233551">
    <property type="component" value="Unassembled WGS sequence"/>
</dbReference>
<gene>
    <name evidence="2" type="ORF">CRG98_016092</name>
</gene>
<evidence type="ECO:0000313" key="3">
    <source>
        <dbReference type="Proteomes" id="UP000233551"/>
    </source>
</evidence>
<dbReference type="AlphaFoldDB" id="A0A2I0K4F2"/>
<proteinExistence type="predicted"/>
<protein>
    <submittedName>
        <fullName evidence="2">Uncharacterized protein</fullName>
    </submittedName>
</protein>
<dbReference type="EMBL" id="PGOL01000888">
    <property type="protein sequence ID" value="PKI63425.1"/>
    <property type="molecule type" value="Genomic_DNA"/>
</dbReference>
<accession>A0A2I0K4F2</accession>
<evidence type="ECO:0000256" key="1">
    <source>
        <dbReference type="SAM" id="MobiDB-lite"/>
    </source>
</evidence>
<organism evidence="2 3">
    <name type="scientific">Punica granatum</name>
    <name type="common">Pomegranate</name>
    <dbReference type="NCBI Taxonomy" id="22663"/>
    <lineage>
        <taxon>Eukaryota</taxon>
        <taxon>Viridiplantae</taxon>
        <taxon>Streptophyta</taxon>
        <taxon>Embryophyta</taxon>
        <taxon>Tracheophyta</taxon>
        <taxon>Spermatophyta</taxon>
        <taxon>Magnoliopsida</taxon>
        <taxon>eudicotyledons</taxon>
        <taxon>Gunneridae</taxon>
        <taxon>Pentapetalae</taxon>
        <taxon>rosids</taxon>
        <taxon>malvids</taxon>
        <taxon>Myrtales</taxon>
        <taxon>Lythraceae</taxon>
        <taxon>Punica</taxon>
    </lineage>
</organism>
<comment type="caution">
    <text evidence="2">The sequence shown here is derived from an EMBL/GenBank/DDBJ whole genome shotgun (WGS) entry which is preliminary data.</text>
</comment>
<reference evidence="2 3" key="1">
    <citation type="submission" date="2017-11" db="EMBL/GenBank/DDBJ databases">
        <title>De-novo sequencing of pomegranate (Punica granatum L.) genome.</title>
        <authorList>
            <person name="Akparov Z."/>
            <person name="Amiraslanov A."/>
            <person name="Hajiyeva S."/>
            <person name="Abbasov M."/>
            <person name="Kaur K."/>
            <person name="Hamwieh A."/>
            <person name="Solovyev V."/>
            <person name="Salamov A."/>
            <person name="Braich B."/>
            <person name="Kosarev P."/>
            <person name="Mahmoud A."/>
            <person name="Hajiyev E."/>
            <person name="Babayeva S."/>
            <person name="Izzatullayeva V."/>
            <person name="Mammadov A."/>
            <person name="Mammadov A."/>
            <person name="Sharifova S."/>
            <person name="Ojaghi J."/>
            <person name="Eynullazada K."/>
            <person name="Bayramov B."/>
            <person name="Abdulazimova A."/>
            <person name="Shahmuradov I."/>
        </authorList>
    </citation>
    <scope>NUCLEOTIDE SEQUENCE [LARGE SCALE GENOMIC DNA]</scope>
    <source>
        <strain evidence="3">cv. AG2017</strain>
        <tissue evidence="2">Leaf</tissue>
    </source>
</reference>
<name>A0A2I0K4F2_PUNGR</name>
<feature type="region of interest" description="Disordered" evidence="1">
    <location>
        <begin position="1"/>
        <end position="31"/>
    </location>
</feature>
<sequence>MEIDGRQEEGRGMERETETNSEWERGSKGKRLLVPDENASHSWSALLLFSVSRSKLPQIEQTLPSSDSIVNFLQLLQDF</sequence>